<proteinExistence type="predicted"/>
<gene>
    <name evidence="3" type="ORF">Pcatena_15690</name>
</gene>
<keyword evidence="1" id="KW-0732">Signal</keyword>
<evidence type="ECO:0000259" key="2">
    <source>
        <dbReference type="Pfam" id="PF18998"/>
    </source>
</evidence>
<dbReference type="OrthoDB" id="3187774at2"/>
<dbReference type="RefSeq" id="WP_126423222.1">
    <property type="nucleotide sequence ID" value="NZ_AP019367.1"/>
</dbReference>
<protein>
    <recommendedName>
        <fullName evidence="2">Bacterial repeat domain-containing protein</fullName>
    </recommendedName>
</protein>
<evidence type="ECO:0000313" key="3">
    <source>
        <dbReference type="EMBL" id="BBH50982.1"/>
    </source>
</evidence>
<feature type="chain" id="PRO_5018332557" description="Bacterial repeat domain-containing protein" evidence="1">
    <location>
        <begin position="33"/>
        <end position="445"/>
    </location>
</feature>
<dbReference type="EMBL" id="AP019367">
    <property type="protein sequence ID" value="BBH50982.1"/>
    <property type="molecule type" value="Genomic_DNA"/>
</dbReference>
<organism evidence="3 4">
    <name type="scientific">Parolsenella catena</name>
    <dbReference type="NCBI Taxonomy" id="2003188"/>
    <lineage>
        <taxon>Bacteria</taxon>
        <taxon>Bacillati</taxon>
        <taxon>Actinomycetota</taxon>
        <taxon>Coriobacteriia</taxon>
        <taxon>Coriobacteriales</taxon>
        <taxon>Atopobiaceae</taxon>
        <taxon>Parolsenella</taxon>
    </lineage>
</organism>
<dbReference type="KEGG" id="pcat:Pcatena_15690"/>
<keyword evidence="4" id="KW-1185">Reference proteome</keyword>
<accession>A0A3G9K6X4</accession>
<sequence>MASTTPLRRARTLLLAGMAASTLVLSPTTAFADDIESFGGDIVVTLPQEQSRGISRMSLLTAQTSQIGSWVEVKRSESTYILQTCSYYISPQANPDGSVSVTVKTTMYNKASSSGIFWTTTKTLYDNGTRCAFIGEDWNSRAYLHESISEEATFSVRGGGIHRITSTETTFRGSAQTTSGWDFTINIPFTISAKAGEGGSISPNGASLVSSGESKGYRVFANDGWRIKDVLVDGGSVGAREDYTFSNVTSDHSIEASFQKIWKVKFVDGITGEVLKEQVVDAGSSAEAPQEPSHDGYRFAGWDGDFSHVGGDLTITSRHEPVISVRVPALLPCKIMADGSVVVPEDYAIENLSVVPVRATHIETSGTPQDATYELRDGDTIVHSWSSADKPASPLLIGANVSKRLEVKISSVSGDGPWRKLAEKAATSGSAEEFCKITYTFEAAS</sequence>
<name>A0A3G9K6X4_9ACTN</name>
<feature type="signal peptide" evidence="1">
    <location>
        <begin position="1"/>
        <end position="32"/>
    </location>
</feature>
<evidence type="ECO:0000256" key="1">
    <source>
        <dbReference type="SAM" id="SignalP"/>
    </source>
</evidence>
<dbReference type="AlphaFoldDB" id="A0A3G9K6X4"/>
<feature type="domain" description="Bacterial repeat" evidence="2">
    <location>
        <begin position="190"/>
        <end position="261"/>
    </location>
</feature>
<dbReference type="Pfam" id="PF18998">
    <property type="entry name" value="Flg_new_2"/>
    <property type="match status" value="1"/>
</dbReference>
<evidence type="ECO:0000313" key="4">
    <source>
        <dbReference type="Proteomes" id="UP000273154"/>
    </source>
</evidence>
<dbReference type="InterPro" id="IPR044060">
    <property type="entry name" value="Bacterial_rp_domain"/>
</dbReference>
<reference evidence="4" key="1">
    <citation type="submission" date="2018-11" db="EMBL/GenBank/DDBJ databases">
        <title>Comparative genomics of Parolsenella catena and Libanicoccus massiliensis: Reclassification of Libanicoccus massiliensis as Parolsenella massiliensis comb. nov.</title>
        <authorList>
            <person name="Sakamoto M."/>
            <person name="Ikeyama N."/>
            <person name="Murakami T."/>
            <person name="Mori H."/>
            <person name="Yuki M."/>
            <person name="Ohkuma M."/>
        </authorList>
    </citation>
    <scope>NUCLEOTIDE SEQUENCE [LARGE SCALE GENOMIC DNA]</scope>
    <source>
        <strain evidence="4">JCM 31932</strain>
    </source>
</reference>
<dbReference type="GeneID" id="88849711"/>
<dbReference type="Proteomes" id="UP000273154">
    <property type="component" value="Chromosome"/>
</dbReference>